<feature type="compositionally biased region" description="Basic and acidic residues" evidence="1">
    <location>
        <begin position="68"/>
        <end position="78"/>
    </location>
</feature>
<gene>
    <name evidence="2" type="ORF">DFR56_12253</name>
</gene>
<organism evidence="2 3">
    <name type="scientific">Pseudogracilibacillus auburnensis</name>
    <dbReference type="NCBI Taxonomy" id="1494959"/>
    <lineage>
        <taxon>Bacteria</taxon>
        <taxon>Bacillati</taxon>
        <taxon>Bacillota</taxon>
        <taxon>Bacilli</taxon>
        <taxon>Bacillales</taxon>
        <taxon>Bacillaceae</taxon>
        <taxon>Pseudogracilibacillus</taxon>
    </lineage>
</organism>
<name>A0A2V3VI18_9BACI</name>
<protein>
    <recommendedName>
        <fullName evidence="4">Cytosolic protein</fullName>
    </recommendedName>
</protein>
<accession>A0A2V3VI18</accession>
<comment type="caution">
    <text evidence="2">The sequence shown here is derived from an EMBL/GenBank/DDBJ whole genome shotgun (WGS) entry which is preliminary data.</text>
</comment>
<evidence type="ECO:0000313" key="2">
    <source>
        <dbReference type="EMBL" id="PXW81443.1"/>
    </source>
</evidence>
<dbReference type="AlphaFoldDB" id="A0A2V3VI18"/>
<evidence type="ECO:0000256" key="1">
    <source>
        <dbReference type="SAM" id="MobiDB-lite"/>
    </source>
</evidence>
<evidence type="ECO:0008006" key="4">
    <source>
        <dbReference type="Google" id="ProtNLM"/>
    </source>
</evidence>
<dbReference type="EMBL" id="QJJQ01000022">
    <property type="protein sequence ID" value="PXW81443.1"/>
    <property type="molecule type" value="Genomic_DNA"/>
</dbReference>
<sequence length="89" mass="10384">MAKDKDYDEKVDNRFSEISNVEKMHDMLIPEEFPEGAFGSPMNKHTKIESKSTEWEQGQQRSSAFIYPDKERHDDLPRRAPGAHPLHDE</sequence>
<dbReference type="OrthoDB" id="2376226at2"/>
<dbReference type="RefSeq" id="WP_110397385.1">
    <property type="nucleotide sequence ID" value="NZ_JADIJL010000032.1"/>
</dbReference>
<feature type="region of interest" description="Disordered" evidence="1">
    <location>
        <begin position="33"/>
        <end position="89"/>
    </location>
</feature>
<keyword evidence="3" id="KW-1185">Reference proteome</keyword>
<reference evidence="2 3" key="1">
    <citation type="submission" date="2018-05" db="EMBL/GenBank/DDBJ databases">
        <title>Genomic Encyclopedia of Type Strains, Phase IV (KMG-IV): sequencing the most valuable type-strain genomes for metagenomic binning, comparative biology and taxonomic classification.</title>
        <authorList>
            <person name="Goeker M."/>
        </authorList>
    </citation>
    <scope>NUCLEOTIDE SEQUENCE [LARGE SCALE GENOMIC DNA]</scope>
    <source>
        <strain evidence="2 3">DSM 28556</strain>
    </source>
</reference>
<dbReference type="Proteomes" id="UP000247978">
    <property type="component" value="Unassembled WGS sequence"/>
</dbReference>
<evidence type="ECO:0000313" key="3">
    <source>
        <dbReference type="Proteomes" id="UP000247978"/>
    </source>
</evidence>
<proteinExistence type="predicted"/>